<keyword evidence="1" id="KW-0472">Membrane</keyword>
<keyword evidence="3" id="KW-1185">Reference proteome</keyword>
<name>A0A143WQ77_9ENTR</name>
<feature type="transmembrane region" description="Helical" evidence="1">
    <location>
        <begin position="147"/>
        <end position="169"/>
    </location>
</feature>
<accession>A0A143WQ77</accession>
<dbReference type="GO" id="GO:0016020">
    <property type="term" value="C:membrane"/>
    <property type="evidence" value="ECO:0007669"/>
    <property type="project" value="InterPro"/>
</dbReference>
<dbReference type="KEGG" id="cmik:PMARG_ME00231"/>
<sequence>MLIMFVIKTLINIYIMMMLLRFWMQLTYCDFYNPFSQLISKFTQPVIGSLHRIFPFLGKLDSASLIVAFILAMIKLPLLTLIDMHVFIYHNIYFLVGLLALLKIAGELVFWIVFIRTLLSWISYKYSPMDVILYKLSELLMHPIRSFLLPAISGIDFSAMIVLVILYFLNYLSAELFPELWYRL</sequence>
<dbReference type="PATRIC" id="fig|1778264.3.peg.203"/>
<dbReference type="EMBL" id="LN999831">
    <property type="protein sequence ID" value="CUX95936.1"/>
    <property type="molecule type" value="Genomic_DNA"/>
</dbReference>
<evidence type="ECO:0000313" key="3">
    <source>
        <dbReference type="Proteomes" id="UP000095697"/>
    </source>
</evidence>
<dbReference type="InterPro" id="IPR003425">
    <property type="entry name" value="CCB3/YggT"/>
</dbReference>
<protein>
    <submittedName>
        <fullName evidence="2">YGGT family protein</fullName>
    </submittedName>
</protein>
<gene>
    <name evidence="2" type="ORF">PMARG_ME00231</name>
</gene>
<dbReference type="RefSeq" id="WP_067569423.1">
    <property type="nucleotide sequence ID" value="NZ_LN999831.1"/>
</dbReference>
<proteinExistence type="predicted"/>
<dbReference type="Pfam" id="PF02325">
    <property type="entry name" value="CCB3_YggT"/>
    <property type="match status" value="2"/>
</dbReference>
<dbReference type="OrthoDB" id="9806665at2"/>
<feature type="transmembrane region" description="Helical" evidence="1">
    <location>
        <begin position="5"/>
        <end position="24"/>
    </location>
</feature>
<evidence type="ECO:0000313" key="2">
    <source>
        <dbReference type="EMBL" id="CUX95936.1"/>
    </source>
</evidence>
<dbReference type="AlphaFoldDB" id="A0A143WQ77"/>
<evidence type="ECO:0000256" key="1">
    <source>
        <dbReference type="SAM" id="Phobius"/>
    </source>
</evidence>
<keyword evidence="1" id="KW-0812">Transmembrane</keyword>
<dbReference type="Proteomes" id="UP000095697">
    <property type="component" value="Chromosome I"/>
</dbReference>
<reference evidence="3" key="1">
    <citation type="submission" date="2016-01" db="EMBL/GenBank/DDBJ databases">
        <authorList>
            <person name="Husnik F."/>
        </authorList>
    </citation>
    <scope>NUCLEOTIDE SEQUENCE [LARGE SCALE GENOMIC DNA]</scope>
</reference>
<keyword evidence="1" id="KW-1133">Transmembrane helix</keyword>
<organism evidence="2 3">
    <name type="scientific">Candidatus Mikella endobia</name>
    <dbReference type="NCBI Taxonomy" id="1778264"/>
    <lineage>
        <taxon>Bacteria</taxon>
        <taxon>Pseudomonadati</taxon>
        <taxon>Pseudomonadota</taxon>
        <taxon>Gammaproteobacteria</taxon>
        <taxon>Enterobacterales</taxon>
        <taxon>Enterobacteriaceae</taxon>
        <taxon>Candidatus Mikella</taxon>
    </lineage>
</organism>
<dbReference type="STRING" id="1778264.PMARG_ME00231"/>